<dbReference type="GO" id="GO:0005524">
    <property type="term" value="F:ATP binding"/>
    <property type="evidence" value="ECO:0007669"/>
    <property type="project" value="UniProtKB-KW"/>
</dbReference>
<dbReference type="InterPro" id="IPR003439">
    <property type="entry name" value="ABC_transporter-like_ATP-bd"/>
</dbReference>
<dbReference type="InterPro" id="IPR027417">
    <property type="entry name" value="P-loop_NTPase"/>
</dbReference>
<dbReference type="Proteomes" id="UP000003340">
    <property type="component" value="Unassembled WGS sequence"/>
</dbReference>
<dbReference type="Pfam" id="PF00005">
    <property type="entry name" value="ABC_tran"/>
    <property type="match status" value="1"/>
</dbReference>
<dbReference type="SMART" id="SM00382">
    <property type="entry name" value="AAA"/>
    <property type="match status" value="1"/>
</dbReference>
<dbReference type="PANTHER" id="PTHR42711:SF5">
    <property type="entry name" value="ABC TRANSPORTER ATP-BINDING PROTEIN NATA"/>
    <property type="match status" value="1"/>
</dbReference>
<dbReference type="PROSITE" id="PS00211">
    <property type="entry name" value="ABC_TRANSPORTER_1"/>
    <property type="match status" value="1"/>
</dbReference>
<comment type="caution">
    <text evidence="6">The sequence shown here is derived from an EMBL/GenBank/DDBJ whole genome shotgun (WGS) entry which is preliminary data.</text>
</comment>
<dbReference type="GO" id="GO:0016887">
    <property type="term" value="F:ATP hydrolysis activity"/>
    <property type="evidence" value="ECO:0007669"/>
    <property type="project" value="InterPro"/>
</dbReference>
<dbReference type="PROSITE" id="PS50893">
    <property type="entry name" value="ABC_TRANSPORTER_2"/>
    <property type="match status" value="1"/>
</dbReference>
<organism evidence="6 7">
    <name type="scientific">[Clostridium] methylpentosum DSM 5476</name>
    <dbReference type="NCBI Taxonomy" id="537013"/>
    <lineage>
        <taxon>Bacteria</taxon>
        <taxon>Bacillati</taxon>
        <taxon>Bacillota</taxon>
        <taxon>Clostridia</taxon>
        <taxon>Eubacteriales</taxon>
        <taxon>Oscillospiraceae</taxon>
        <taxon>Oscillospiraceae incertae sedis</taxon>
    </lineage>
</organism>
<evidence type="ECO:0000313" key="7">
    <source>
        <dbReference type="Proteomes" id="UP000003340"/>
    </source>
</evidence>
<gene>
    <name evidence="6" type="ORF">CLOSTMETH_02485</name>
</gene>
<sequence>MNYAIQVERLSKSYGKLLAVNNLSFCVERGTVFGLLGANGAGKSTSIECILGTKKLDSGNVRILGCNPRTERKRLFERVGVQFQEANYQEKITVNELCEVTASLYQSVSSYQDLLKRFGIAEKGKHMVKELSGGQRQRLFIVLALIPNPEVVFLDELTTGLDPHARREVWSLLSELNNRGLTVLLTSHFMDEVEALCSRICILNRGKSVFLGTVEEAIAASPYDRFEDAYLWFTEGETENETILHNA</sequence>
<accession>C0EF46</accession>
<dbReference type="AlphaFoldDB" id="C0EF46"/>
<dbReference type="SUPFAM" id="SSF52540">
    <property type="entry name" value="P-loop containing nucleoside triphosphate hydrolases"/>
    <property type="match status" value="1"/>
</dbReference>
<protein>
    <submittedName>
        <fullName evidence="6">ABC transporter, ATP-binding protein</fullName>
    </submittedName>
</protein>
<reference evidence="6 7" key="2">
    <citation type="submission" date="2009-02" db="EMBL/GenBank/DDBJ databases">
        <title>Draft genome sequence of Clostridium methylpentosum (DSM 5476).</title>
        <authorList>
            <person name="Sudarsanam P."/>
            <person name="Ley R."/>
            <person name="Guruge J."/>
            <person name="Turnbaugh P.J."/>
            <person name="Mahowald M."/>
            <person name="Liep D."/>
            <person name="Gordon J."/>
        </authorList>
    </citation>
    <scope>NUCLEOTIDE SEQUENCE [LARGE SCALE GENOMIC DNA]</scope>
    <source>
        <strain evidence="6 7">DSM 5476</strain>
    </source>
</reference>
<feature type="domain" description="ABC transporter" evidence="5">
    <location>
        <begin position="5"/>
        <end position="230"/>
    </location>
</feature>
<dbReference type="eggNOG" id="COG1131">
    <property type="taxonomic scope" value="Bacteria"/>
</dbReference>
<name>C0EF46_9FIRM</name>
<dbReference type="CDD" id="cd03230">
    <property type="entry name" value="ABC_DR_subfamily_A"/>
    <property type="match status" value="1"/>
</dbReference>
<dbReference type="Gene3D" id="3.40.50.300">
    <property type="entry name" value="P-loop containing nucleotide triphosphate hydrolases"/>
    <property type="match status" value="1"/>
</dbReference>
<keyword evidence="2" id="KW-0813">Transport</keyword>
<dbReference type="PANTHER" id="PTHR42711">
    <property type="entry name" value="ABC TRANSPORTER ATP-BINDING PROTEIN"/>
    <property type="match status" value="1"/>
</dbReference>
<evidence type="ECO:0000256" key="4">
    <source>
        <dbReference type="ARBA" id="ARBA00022840"/>
    </source>
</evidence>
<dbReference type="InterPro" id="IPR050763">
    <property type="entry name" value="ABC_transporter_ATP-binding"/>
</dbReference>
<keyword evidence="7" id="KW-1185">Reference proteome</keyword>
<dbReference type="HOGENOM" id="CLU_000604_1_2_9"/>
<proteinExistence type="inferred from homology"/>
<dbReference type="STRING" id="537013.CLOSTMETH_02485"/>
<comment type="similarity">
    <text evidence="1">Belongs to the ABC transporter superfamily.</text>
</comment>
<reference evidence="6 7" key="1">
    <citation type="submission" date="2009-01" db="EMBL/GenBank/DDBJ databases">
        <authorList>
            <person name="Fulton L."/>
            <person name="Clifton S."/>
            <person name="Fulton B."/>
            <person name="Xu J."/>
            <person name="Minx P."/>
            <person name="Pepin K.H."/>
            <person name="Johnson M."/>
            <person name="Bhonagiri V."/>
            <person name="Nash W.E."/>
            <person name="Mardis E.R."/>
            <person name="Wilson R.K."/>
        </authorList>
    </citation>
    <scope>NUCLEOTIDE SEQUENCE [LARGE SCALE GENOMIC DNA]</scope>
    <source>
        <strain evidence="6 7">DSM 5476</strain>
    </source>
</reference>
<dbReference type="InterPro" id="IPR017871">
    <property type="entry name" value="ABC_transporter-like_CS"/>
</dbReference>
<evidence type="ECO:0000256" key="2">
    <source>
        <dbReference type="ARBA" id="ARBA00022448"/>
    </source>
</evidence>
<keyword evidence="3" id="KW-0547">Nucleotide-binding</keyword>
<evidence type="ECO:0000259" key="5">
    <source>
        <dbReference type="PROSITE" id="PS50893"/>
    </source>
</evidence>
<dbReference type="InterPro" id="IPR003593">
    <property type="entry name" value="AAA+_ATPase"/>
</dbReference>
<evidence type="ECO:0000313" key="6">
    <source>
        <dbReference type="EMBL" id="EEG29948.1"/>
    </source>
</evidence>
<dbReference type="EMBL" id="ACEC01000082">
    <property type="protein sequence ID" value="EEG29948.1"/>
    <property type="molecule type" value="Genomic_DNA"/>
</dbReference>
<evidence type="ECO:0000256" key="3">
    <source>
        <dbReference type="ARBA" id="ARBA00022741"/>
    </source>
</evidence>
<keyword evidence="4 6" id="KW-0067">ATP-binding</keyword>
<evidence type="ECO:0000256" key="1">
    <source>
        <dbReference type="ARBA" id="ARBA00005417"/>
    </source>
</evidence>